<feature type="binding site" evidence="9">
    <location>
        <position position="107"/>
    </location>
    <ligand>
        <name>NADPH</name>
        <dbReference type="ChEBI" id="CHEBI:57783"/>
    </ligand>
</feature>
<dbReference type="UniPathway" id="UPA00940"/>
<comment type="pathway">
    <text evidence="9">Membrane lipid metabolism; glycerophospholipid metabolism.</text>
</comment>
<dbReference type="EMBL" id="PDCH01000002">
    <property type="protein sequence ID" value="RBP99729.1"/>
    <property type="molecule type" value="Genomic_DNA"/>
</dbReference>
<dbReference type="Pfam" id="PF07479">
    <property type="entry name" value="NAD_Gly3P_dh_C"/>
    <property type="match status" value="1"/>
</dbReference>
<evidence type="ECO:0000256" key="9">
    <source>
        <dbReference type="HAMAP-Rule" id="MF_00394"/>
    </source>
</evidence>
<dbReference type="GO" id="GO:0046168">
    <property type="term" value="P:glycerol-3-phosphate catabolic process"/>
    <property type="evidence" value="ECO:0007669"/>
    <property type="project" value="InterPro"/>
</dbReference>
<evidence type="ECO:0000256" key="4">
    <source>
        <dbReference type="ARBA" id="ARBA00023002"/>
    </source>
</evidence>
<comment type="function">
    <text evidence="9">Catalyzes the reduction of the glycolytic intermediate dihydroxyacetone phosphate (DHAP) to sn-glycerol 3-phosphate (G3P), the key precursor for phospholipid synthesis.</text>
</comment>
<keyword evidence="5 9" id="KW-0520">NAD</keyword>
<dbReference type="PANTHER" id="PTHR11728:SF1">
    <property type="entry name" value="GLYCEROL-3-PHOSPHATE DEHYDROGENASE [NAD(+)] 2, CHLOROPLASTIC"/>
    <property type="match status" value="1"/>
</dbReference>
<comment type="subcellular location">
    <subcellularLocation>
        <location evidence="9">Cytoplasm</location>
    </subcellularLocation>
</comment>
<evidence type="ECO:0000256" key="12">
    <source>
        <dbReference type="PIRSR" id="PIRSR000114-3"/>
    </source>
</evidence>
<keyword evidence="6 9" id="KW-0443">Lipid metabolism</keyword>
<comment type="similarity">
    <text evidence="1 9 13">Belongs to the NAD-dependent glycerol-3-phosphate dehydrogenase family.</text>
</comment>
<dbReference type="RefSeq" id="WP_113852826.1">
    <property type="nucleotide sequence ID" value="NZ_PDCH01000002.1"/>
</dbReference>
<dbReference type="GO" id="GO:0006650">
    <property type="term" value="P:glycerophospholipid metabolic process"/>
    <property type="evidence" value="ECO:0007669"/>
    <property type="project" value="UniProtKB-UniRule"/>
</dbReference>
<evidence type="ECO:0000256" key="13">
    <source>
        <dbReference type="RuleBase" id="RU000437"/>
    </source>
</evidence>
<dbReference type="GO" id="GO:0008654">
    <property type="term" value="P:phospholipid biosynthetic process"/>
    <property type="evidence" value="ECO:0007669"/>
    <property type="project" value="UniProtKB-KW"/>
</dbReference>
<comment type="catalytic activity">
    <reaction evidence="9 14">
        <text>sn-glycerol 3-phosphate + NADP(+) = dihydroxyacetone phosphate + NADPH + H(+)</text>
        <dbReference type="Rhea" id="RHEA:11096"/>
        <dbReference type="ChEBI" id="CHEBI:15378"/>
        <dbReference type="ChEBI" id="CHEBI:57597"/>
        <dbReference type="ChEBI" id="CHEBI:57642"/>
        <dbReference type="ChEBI" id="CHEBI:57783"/>
        <dbReference type="ChEBI" id="CHEBI:58349"/>
        <dbReference type="EC" id="1.1.1.94"/>
    </reaction>
</comment>
<keyword evidence="2 9" id="KW-0444">Lipid biosynthesis</keyword>
<feature type="binding site" evidence="9">
    <location>
        <position position="282"/>
    </location>
    <ligand>
        <name>NADPH</name>
        <dbReference type="ChEBI" id="CHEBI:57783"/>
    </ligand>
</feature>
<keyword evidence="4 9" id="KW-0560">Oxidoreductase</keyword>
<keyword evidence="8 9" id="KW-1208">Phospholipid metabolism</keyword>
<sequence length="332" mass="34196">MTKIAVLGAGAWGTTFGQVLADAGNQVVMWAIEPQVVDAINGDHRNPKRAPTIERLPDAMTASLDRREAVEGAAIVVVAIAAQHAREALEPFRQLIDPESVVVSLMKGIERDSGKRMDQVVTEALGLPQERFAAVSGPNLSKEVGAREPSAAVVACTDGEVARKVADACEAPYFKPFVSTDVIGLEMCGSLKNVTALAVGMSRGAGYGENTAAMIQARGLAEMTALGEAAGAQARTFAGLAGVGDLIATCASSLSRNYTFGFNLGRGMSIEAATQASQGVAEGVPTTDAVVGLGRRLGVPTPLACAMSHVLDQGLDCAGMIDELFGGPIGAE</sequence>
<feature type="domain" description="Glycerol-3-phosphate dehydrogenase NAD-dependent N-terminal" evidence="15">
    <location>
        <begin position="3"/>
        <end position="161"/>
    </location>
</feature>
<organism evidence="17 18">
    <name type="scientific">Bifidobacterium xylocopae</name>
    <dbReference type="NCBI Taxonomy" id="2493119"/>
    <lineage>
        <taxon>Bacteria</taxon>
        <taxon>Bacillati</taxon>
        <taxon>Actinomycetota</taxon>
        <taxon>Actinomycetes</taxon>
        <taxon>Bifidobacteriales</taxon>
        <taxon>Bifidobacteriaceae</taxon>
        <taxon>Bifidobacterium</taxon>
    </lineage>
</organism>
<comment type="catalytic activity">
    <reaction evidence="9">
        <text>sn-glycerol 3-phosphate + NAD(+) = dihydroxyacetone phosphate + NADH + H(+)</text>
        <dbReference type="Rhea" id="RHEA:11092"/>
        <dbReference type="ChEBI" id="CHEBI:15378"/>
        <dbReference type="ChEBI" id="CHEBI:57540"/>
        <dbReference type="ChEBI" id="CHEBI:57597"/>
        <dbReference type="ChEBI" id="CHEBI:57642"/>
        <dbReference type="ChEBI" id="CHEBI:57945"/>
        <dbReference type="EC" id="1.1.1.94"/>
    </reaction>
</comment>
<comment type="caution">
    <text evidence="17">The sequence shown here is derived from an EMBL/GenBank/DDBJ whole genome shotgun (WGS) entry which is preliminary data.</text>
</comment>
<accession>A0A366KDS9</accession>
<feature type="binding site" evidence="11">
    <location>
        <begin position="256"/>
        <end position="257"/>
    </location>
    <ligand>
        <name>substrate</name>
    </ligand>
</feature>
<dbReference type="GO" id="GO:0141153">
    <property type="term" value="F:glycerol-3-phosphate dehydrogenase (NADP+) activity"/>
    <property type="evidence" value="ECO:0007669"/>
    <property type="project" value="RHEA"/>
</dbReference>
<evidence type="ECO:0000256" key="11">
    <source>
        <dbReference type="PIRSR" id="PIRSR000114-2"/>
    </source>
</evidence>
<keyword evidence="17" id="KW-0012">Acyltransferase</keyword>
<feature type="binding site" evidence="9">
    <location>
        <position position="137"/>
    </location>
    <ligand>
        <name>sn-glycerol 3-phosphate</name>
        <dbReference type="ChEBI" id="CHEBI:57597"/>
    </ligand>
</feature>
<proteinExistence type="inferred from homology"/>
<dbReference type="NCBIfam" id="NF000942">
    <property type="entry name" value="PRK00094.1-4"/>
    <property type="match status" value="1"/>
</dbReference>
<evidence type="ECO:0000313" key="17">
    <source>
        <dbReference type="EMBL" id="RBP99729.1"/>
    </source>
</evidence>
<dbReference type="PANTHER" id="PTHR11728">
    <property type="entry name" value="GLYCEROL-3-PHOSPHATE DEHYDROGENASE"/>
    <property type="match status" value="1"/>
</dbReference>
<keyword evidence="9" id="KW-0963">Cytoplasm</keyword>
<evidence type="ECO:0000256" key="14">
    <source>
        <dbReference type="RuleBase" id="RU000439"/>
    </source>
</evidence>
<feature type="binding site" evidence="9">
    <location>
        <position position="141"/>
    </location>
    <ligand>
        <name>NADPH</name>
        <dbReference type="ChEBI" id="CHEBI:57783"/>
    </ligand>
</feature>
<feature type="binding site" evidence="9">
    <location>
        <position position="107"/>
    </location>
    <ligand>
        <name>sn-glycerol 3-phosphate</name>
        <dbReference type="ChEBI" id="CHEBI:57597"/>
    </ligand>
</feature>
<dbReference type="EC" id="1.1.1.94" evidence="9"/>
<feature type="binding site" evidence="9">
    <location>
        <position position="256"/>
    </location>
    <ligand>
        <name>NADPH</name>
        <dbReference type="ChEBI" id="CHEBI:57783"/>
    </ligand>
</feature>
<dbReference type="GO" id="GO:0005975">
    <property type="term" value="P:carbohydrate metabolic process"/>
    <property type="evidence" value="ECO:0007669"/>
    <property type="project" value="InterPro"/>
</dbReference>
<protein>
    <recommendedName>
        <fullName evidence="9">Glycerol-3-phosphate dehydrogenase [NAD(P)+]</fullName>
        <ecNumber evidence="9">1.1.1.94</ecNumber>
    </recommendedName>
    <alternativeName>
        <fullName evidence="9">NAD(P)(+)-dependent glycerol-3-phosphate dehydrogenase</fullName>
    </alternativeName>
    <alternativeName>
        <fullName evidence="9">NAD(P)H-dependent dihydroxyacetone-phosphate reductase</fullName>
    </alternativeName>
</protein>
<feature type="binding site" evidence="9">
    <location>
        <position position="256"/>
    </location>
    <ligand>
        <name>sn-glycerol 3-phosphate</name>
        <dbReference type="ChEBI" id="CHEBI:57597"/>
    </ligand>
</feature>
<evidence type="ECO:0000256" key="5">
    <source>
        <dbReference type="ARBA" id="ARBA00023027"/>
    </source>
</evidence>
<keyword evidence="9" id="KW-0547">Nucleotide-binding</keyword>
<dbReference type="InterPro" id="IPR036291">
    <property type="entry name" value="NAD(P)-bd_dom_sf"/>
</dbReference>
<dbReference type="HAMAP" id="MF_00394">
    <property type="entry name" value="NAD_Glyc3P_dehydrog"/>
    <property type="match status" value="1"/>
</dbReference>
<dbReference type="PROSITE" id="PS00957">
    <property type="entry name" value="NAD_G3PDH"/>
    <property type="match status" value="1"/>
</dbReference>
<gene>
    <name evidence="9" type="primary">gpsA</name>
    <name evidence="17" type="ORF">CRD59_01385</name>
</gene>
<feature type="binding site" evidence="9">
    <location>
        <position position="245"/>
    </location>
    <ligand>
        <name>sn-glycerol 3-phosphate</name>
        <dbReference type="ChEBI" id="CHEBI:57597"/>
    </ligand>
</feature>
<feature type="active site" description="Proton acceptor" evidence="9 10">
    <location>
        <position position="192"/>
    </location>
</feature>
<feature type="binding site" evidence="9">
    <location>
        <position position="257"/>
    </location>
    <ligand>
        <name>sn-glycerol 3-phosphate</name>
        <dbReference type="ChEBI" id="CHEBI:57597"/>
    </ligand>
</feature>
<dbReference type="InterPro" id="IPR013328">
    <property type="entry name" value="6PGD_dom2"/>
</dbReference>
<dbReference type="SUPFAM" id="SSF51735">
    <property type="entry name" value="NAD(P)-binding Rossmann-fold domains"/>
    <property type="match status" value="1"/>
</dbReference>
<feature type="binding site" evidence="9">
    <location>
        <position position="280"/>
    </location>
    <ligand>
        <name>NADPH</name>
        <dbReference type="ChEBI" id="CHEBI:57783"/>
    </ligand>
</feature>
<dbReference type="FunFam" id="3.40.50.720:FF:000019">
    <property type="entry name" value="Glycerol-3-phosphate dehydrogenase [NAD(P)+]"/>
    <property type="match status" value="1"/>
</dbReference>
<evidence type="ECO:0000256" key="6">
    <source>
        <dbReference type="ARBA" id="ARBA00023098"/>
    </source>
</evidence>
<name>A0A366KDS9_9BIFI</name>
<dbReference type="InterPro" id="IPR006168">
    <property type="entry name" value="G3P_DH_NAD-dep"/>
</dbReference>
<keyword evidence="7 9" id="KW-0594">Phospholipid biosynthesis</keyword>
<dbReference type="Pfam" id="PF01210">
    <property type="entry name" value="NAD_Gly3P_dh_N"/>
    <property type="match status" value="1"/>
</dbReference>
<dbReference type="PIRSF" id="PIRSF000114">
    <property type="entry name" value="Glycerol-3-P_dh"/>
    <property type="match status" value="1"/>
</dbReference>
<evidence type="ECO:0000256" key="10">
    <source>
        <dbReference type="PIRSR" id="PIRSR000114-1"/>
    </source>
</evidence>
<dbReference type="InterPro" id="IPR006109">
    <property type="entry name" value="G3P_DH_NAD-dep_C"/>
</dbReference>
<dbReference type="GO" id="GO:0005829">
    <property type="term" value="C:cytosol"/>
    <property type="evidence" value="ECO:0007669"/>
    <property type="project" value="TreeGrafter"/>
</dbReference>
<keyword evidence="18" id="KW-1185">Reference proteome</keyword>
<feature type="binding site" evidence="9">
    <location>
        <position position="192"/>
    </location>
    <ligand>
        <name>sn-glycerol 3-phosphate</name>
        <dbReference type="ChEBI" id="CHEBI:57597"/>
    </ligand>
</feature>
<evidence type="ECO:0000313" key="18">
    <source>
        <dbReference type="Proteomes" id="UP000252345"/>
    </source>
</evidence>
<dbReference type="InterPro" id="IPR008927">
    <property type="entry name" value="6-PGluconate_DH-like_C_sf"/>
</dbReference>
<keyword evidence="3 9" id="KW-0521">NADP</keyword>
<evidence type="ECO:0000256" key="1">
    <source>
        <dbReference type="ARBA" id="ARBA00011009"/>
    </source>
</evidence>
<dbReference type="OrthoDB" id="9812273at2"/>
<evidence type="ECO:0000259" key="16">
    <source>
        <dbReference type="Pfam" id="PF07479"/>
    </source>
</evidence>
<feature type="binding site" evidence="9">
    <location>
        <position position="12"/>
    </location>
    <ligand>
        <name>NADPH</name>
        <dbReference type="ChEBI" id="CHEBI:57783"/>
    </ligand>
</feature>
<dbReference type="InterPro" id="IPR011128">
    <property type="entry name" value="G3P_DH_NAD-dep_N"/>
</dbReference>
<reference evidence="17 18" key="1">
    <citation type="submission" date="2017-10" db="EMBL/GenBank/DDBJ databases">
        <title>Bifidobacterium xylocopum sp. nov. and Bifidobacterium aemilianum sp. nov., from the carpenter bee (Xylocopa violacea) digestive tract.</title>
        <authorList>
            <person name="Alberoni D."/>
            <person name="Baffoni L."/>
            <person name="Di Gioia D."/>
            <person name="Gaggia F."/>
            <person name="Biavati B."/>
        </authorList>
    </citation>
    <scope>NUCLEOTIDE SEQUENCE [LARGE SCALE GENOMIC DNA]</scope>
    <source>
        <strain evidence="17 18">XV2</strain>
    </source>
</reference>
<evidence type="ECO:0000256" key="3">
    <source>
        <dbReference type="ARBA" id="ARBA00022857"/>
    </source>
</evidence>
<feature type="binding site" evidence="11">
    <location>
        <position position="107"/>
    </location>
    <ligand>
        <name>substrate</name>
    </ligand>
</feature>
<comment type="caution">
    <text evidence="9">Lacks conserved residue(s) required for the propagation of feature annotation.</text>
</comment>
<dbReference type="GO" id="GO:0051287">
    <property type="term" value="F:NAD binding"/>
    <property type="evidence" value="ECO:0007669"/>
    <property type="project" value="InterPro"/>
</dbReference>
<dbReference type="GO" id="GO:0046167">
    <property type="term" value="P:glycerol-3-phosphate biosynthetic process"/>
    <property type="evidence" value="ECO:0007669"/>
    <property type="project" value="UniProtKB-UniRule"/>
</dbReference>
<evidence type="ECO:0000256" key="7">
    <source>
        <dbReference type="ARBA" id="ARBA00023209"/>
    </source>
</evidence>
<feature type="binding site" evidence="12">
    <location>
        <position position="256"/>
    </location>
    <ligand>
        <name>NAD(+)</name>
        <dbReference type="ChEBI" id="CHEBI:57540"/>
    </ligand>
</feature>
<evidence type="ECO:0000256" key="8">
    <source>
        <dbReference type="ARBA" id="ARBA00023264"/>
    </source>
</evidence>
<feature type="binding site" evidence="12">
    <location>
        <begin position="8"/>
        <end position="13"/>
    </location>
    <ligand>
        <name>NAD(+)</name>
        <dbReference type="ChEBI" id="CHEBI:57540"/>
    </ligand>
</feature>
<dbReference type="GO" id="GO:0016746">
    <property type="term" value="F:acyltransferase activity"/>
    <property type="evidence" value="ECO:0007669"/>
    <property type="project" value="UniProtKB-KW"/>
</dbReference>
<feature type="domain" description="Glycerol-3-phosphate dehydrogenase NAD-dependent C-terminal" evidence="16">
    <location>
        <begin position="181"/>
        <end position="320"/>
    </location>
</feature>
<dbReference type="AlphaFoldDB" id="A0A366KDS9"/>
<keyword evidence="17" id="KW-0808">Transferase</keyword>
<dbReference type="PRINTS" id="PR00077">
    <property type="entry name" value="GPDHDRGNASE"/>
</dbReference>
<evidence type="ECO:0000259" key="15">
    <source>
        <dbReference type="Pfam" id="PF01210"/>
    </source>
</evidence>
<dbReference type="Gene3D" id="1.10.1040.10">
    <property type="entry name" value="N-(1-d-carboxylethyl)-l-norvaline Dehydrogenase, domain 2"/>
    <property type="match status" value="1"/>
</dbReference>
<feature type="binding site" evidence="9">
    <location>
        <position position="255"/>
    </location>
    <ligand>
        <name>sn-glycerol 3-phosphate</name>
        <dbReference type="ChEBI" id="CHEBI:57597"/>
    </ligand>
</feature>
<dbReference type="NCBIfam" id="NF000940">
    <property type="entry name" value="PRK00094.1-2"/>
    <property type="match status" value="1"/>
</dbReference>
<dbReference type="Gene3D" id="3.40.50.720">
    <property type="entry name" value="NAD(P)-binding Rossmann-like Domain"/>
    <property type="match status" value="1"/>
</dbReference>
<dbReference type="SUPFAM" id="SSF48179">
    <property type="entry name" value="6-phosphogluconate dehydrogenase C-terminal domain-like"/>
    <property type="match status" value="1"/>
</dbReference>
<evidence type="ECO:0000256" key="2">
    <source>
        <dbReference type="ARBA" id="ARBA00022516"/>
    </source>
</evidence>
<dbReference type="Proteomes" id="UP000252345">
    <property type="component" value="Unassembled WGS sequence"/>
</dbReference>
<dbReference type="GO" id="GO:0141152">
    <property type="term" value="F:glycerol-3-phosphate dehydrogenase (NAD+) activity"/>
    <property type="evidence" value="ECO:0007669"/>
    <property type="project" value="RHEA"/>
</dbReference>